<feature type="domain" description="Sulfatase N-terminal" evidence="8">
    <location>
        <begin position="57"/>
        <end position="376"/>
    </location>
</feature>
<sequence>MSFLLKNLQFLIVLILTVRGVKADLEQREKVCDTNQQSAQFCDSKAKANDEETAKKPHIIFILADDLGFNDIGFRGSSEIPTPNIDALAFSGIILNRYYVNPICTPSRSALMTGKYPIHTGMQHTVLYGAEPRGLPLNEKLMPQYFNELGYSSHIAGKWHLGHYKRVYTPLYRGFSSHVGYWTGHHDYFDHTAMESGQWGLDIRDGMNVGYHRHGQYTTDLVTEESLRVISSHNSTTPLFLYVSHAAVHSGNPYDPLRAPDMDVSKLQNIQNFGRRKYAAMVSRLDDSVGRIVQQLQKQKMLNDSIIIFSTDNGGPAEGFNLNHASNWPLRGVKNTLWEGGVRGAGFLWSPRLKKPRRLADQTMHIVDWLPTLLTAIKGDEAVSNLTSANLDGISVWDSLSNDDVSPRKAILHNIDDIWGSAALTRSDWKVVVGTNYKGGWDGWYGPAGDRNPRSYNYKAVRSSLAGRSLTEIDMLPPLADVSRMRMESNIDCSARMSYLKEGIVCKPLETPCLFNIKDDPCEKYNLAHKYPSLLKALLDELQAINATVVAPTNKPLDPYGFPSKWGYTWTNFGDYEQRNDIIGNL</sequence>
<dbReference type="InterPro" id="IPR000917">
    <property type="entry name" value="Sulfatase_N"/>
</dbReference>
<dbReference type="KEGG" id="scac:106088675"/>
<dbReference type="InterPro" id="IPR047115">
    <property type="entry name" value="ARSB"/>
</dbReference>
<evidence type="ECO:0000256" key="1">
    <source>
        <dbReference type="ARBA" id="ARBA00001913"/>
    </source>
</evidence>
<reference evidence="9" key="1">
    <citation type="submission" date="2020-05" db="UniProtKB">
        <authorList>
            <consortium name="EnsemblMetazoa"/>
        </authorList>
    </citation>
    <scope>IDENTIFICATION</scope>
    <source>
        <strain evidence="9">USDA</strain>
    </source>
</reference>
<dbReference type="SUPFAM" id="SSF53649">
    <property type="entry name" value="Alkaline phosphatase-like"/>
    <property type="match status" value="1"/>
</dbReference>
<comment type="cofactor">
    <cofactor evidence="1">
        <name>Ca(2+)</name>
        <dbReference type="ChEBI" id="CHEBI:29108"/>
    </cofactor>
</comment>
<keyword evidence="10" id="KW-1185">Reference proteome</keyword>
<proteinExistence type="inferred from homology"/>
<dbReference type="Gene3D" id="3.40.720.10">
    <property type="entry name" value="Alkaline Phosphatase, subunit A"/>
    <property type="match status" value="1"/>
</dbReference>
<dbReference type="EnsemblMetazoa" id="SCAU008016-RA">
    <property type="protein sequence ID" value="SCAU008016-PA"/>
    <property type="gene ID" value="SCAU008016"/>
</dbReference>
<dbReference type="PANTHER" id="PTHR10342">
    <property type="entry name" value="ARYLSULFATASE"/>
    <property type="match status" value="1"/>
</dbReference>
<comment type="similarity">
    <text evidence="2">Belongs to the sulfatase family.</text>
</comment>
<evidence type="ECO:0000256" key="2">
    <source>
        <dbReference type="ARBA" id="ARBA00008779"/>
    </source>
</evidence>
<dbReference type="VEuPathDB" id="VectorBase:SCAU008016"/>
<evidence type="ECO:0000313" key="10">
    <source>
        <dbReference type="Proteomes" id="UP000095300"/>
    </source>
</evidence>
<evidence type="ECO:0000256" key="5">
    <source>
        <dbReference type="ARBA" id="ARBA00022837"/>
    </source>
</evidence>
<gene>
    <name evidence="9" type="primary">106088675</name>
</gene>
<accession>A0A1I8PH90</accession>
<keyword evidence="3" id="KW-0479">Metal-binding</keyword>
<evidence type="ECO:0000256" key="6">
    <source>
        <dbReference type="ARBA" id="ARBA00023180"/>
    </source>
</evidence>
<keyword evidence="7" id="KW-0732">Signal</keyword>
<organism evidence="9 10">
    <name type="scientific">Stomoxys calcitrans</name>
    <name type="common">Stable fly</name>
    <name type="synonym">Conops calcitrans</name>
    <dbReference type="NCBI Taxonomy" id="35570"/>
    <lineage>
        <taxon>Eukaryota</taxon>
        <taxon>Metazoa</taxon>
        <taxon>Ecdysozoa</taxon>
        <taxon>Arthropoda</taxon>
        <taxon>Hexapoda</taxon>
        <taxon>Insecta</taxon>
        <taxon>Pterygota</taxon>
        <taxon>Neoptera</taxon>
        <taxon>Endopterygota</taxon>
        <taxon>Diptera</taxon>
        <taxon>Brachycera</taxon>
        <taxon>Muscomorpha</taxon>
        <taxon>Muscoidea</taxon>
        <taxon>Muscidae</taxon>
        <taxon>Stomoxys</taxon>
    </lineage>
</organism>
<dbReference type="OrthoDB" id="103349at2759"/>
<dbReference type="Proteomes" id="UP000095300">
    <property type="component" value="Unassembled WGS sequence"/>
</dbReference>
<evidence type="ECO:0000259" key="8">
    <source>
        <dbReference type="Pfam" id="PF00884"/>
    </source>
</evidence>
<keyword evidence="4" id="KW-0378">Hydrolase</keyword>
<dbReference type="AlphaFoldDB" id="A0A1I8PH90"/>
<evidence type="ECO:0000256" key="3">
    <source>
        <dbReference type="ARBA" id="ARBA00022723"/>
    </source>
</evidence>
<dbReference type="Pfam" id="PF00884">
    <property type="entry name" value="Sulfatase"/>
    <property type="match status" value="1"/>
</dbReference>
<dbReference type="PANTHER" id="PTHR10342:SF273">
    <property type="entry name" value="RE14504P"/>
    <property type="match status" value="1"/>
</dbReference>
<keyword evidence="6" id="KW-0325">Glycoprotein</keyword>
<evidence type="ECO:0000256" key="4">
    <source>
        <dbReference type="ARBA" id="ARBA00022801"/>
    </source>
</evidence>
<dbReference type="InterPro" id="IPR024607">
    <property type="entry name" value="Sulfatase_CS"/>
</dbReference>
<name>A0A1I8PH90_STOCA</name>
<dbReference type="InterPro" id="IPR017850">
    <property type="entry name" value="Alkaline_phosphatase_core_sf"/>
</dbReference>
<feature type="chain" id="PRO_5009326629" description="Sulfatase N-terminal domain-containing protein" evidence="7">
    <location>
        <begin position="24"/>
        <end position="586"/>
    </location>
</feature>
<evidence type="ECO:0000256" key="7">
    <source>
        <dbReference type="SAM" id="SignalP"/>
    </source>
</evidence>
<dbReference type="PROSITE" id="PS00149">
    <property type="entry name" value="SULFATASE_2"/>
    <property type="match status" value="1"/>
</dbReference>
<protein>
    <recommendedName>
        <fullName evidence="8">Sulfatase N-terminal domain-containing protein</fullName>
    </recommendedName>
</protein>
<feature type="signal peptide" evidence="7">
    <location>
        <begin position="1"/>
        <end position="23"/>
    </location>
</feature>
<keyword evidence="5" id="KW-0106">Calcium</keyword>
<dbReference type="PROSITE" id="PS00523">
    <property type="entry name" value="SULFATASE_1"/>
    <property type="match status" value="1"/>
</dbReference>
<dbReference type="STRING" id="35570.A0A1I8PH90"/>
<dbReference type="Gene3D" id="3.30.1120.10">
    <property type="match status" value="1"/>
</dbReference>
<dbReference type="GO" id="GO:0046872">
    <property type="term" value="F:metal ion binding"/>
    <property type="evidence" value="ECO:0007669"/>
    <property type="project" value="UniProtKB-KW"/>
</dbReference>
<evidence type="ECO:0000313" key="9">
    <source>
        <dbReference type="EnsemblMetazoa" id="SCAU008016-PA"/>
    </source>
</evidence>
<dbReference type="GO" id="GO:0008484">
    <property type="term" value="F:sulfuric ester hydrolase activity"/>
    <property type="evidence" value="ECO:0007669"/>
    <property type="project" value="InterPro"/>
</dbReference>
<dbReference type="CDD" id="cd16029">
    <property type="entry name" value="4-S"/>
    <property type="match status" value="1"/>
</dbReference>